<gene>
    <name evidence="1" type="ORF">ERUC_LOCUS43619</name>
</gene>
<dbReference type="AlphaFoldDB" id="A0ABC8M5W8"/>
<organism evidence="1 2">
    <name type="scientific">Eruca vesicaria subsp. sativa</name>
    <name type="common">Garden rocket</name>
    <name type="synonym">Eruca sativa</name>
    <dbReference type="NCBI Taxonomy" id="29727"/>
    <lineage>
        <taxon>Eukaryota</taxon>
        <taxon>Viridiplantae</taxon>
        <taxon>Streptophyta</taxon>
        <taxon>Embryophyta</taxon>
        <taxon>Tracheophyta</taxon>
        <taxon>Spermatophyta</taxon>
        <taxon>Magnoliopsida</taxon>
        <taxon>eudicotyledons</taxon>
        <taxon>Gunneridae</taxon>
        <taxon>Pentapetalae</taxon>
        <taxon>rosids</taxon>
        <taxon>malvids</taxon>
        <taxon>Brassicales</taxon>
        <taxon>Brassicaceae</taxon>
        <taxon>Brassiceae</taxon>
        <taxon>Eruca</taxon>
    </lineage>
</organism>
<proteinExistence type="predicted"/>
<evidence type="ECO:0000313" key="1">
    <source>
        <dbReference type="EMBL" id="CAH8391136.1"/>
    </source>
</evidence>
<protein>
    <recommendedName>
        <fullName evidence="3">DC1 domain-containing protein</fullName>
    </recommendedName>
</protein>
<dbReference type="SUPFAM" id="SSF57889">
    <property type="entry name" value="Cysteine-rich domain"/>
    <property type="match status" value="1"/>
</dbReference>
<accession>A0ABC8M5W8</accession>
<evidence type="ECO:0008006" key="3">
    <source>
        <dbReference type="Google" id="ProtNLM"/>
    </source>
</evidence>
<dbReference type="EMBL" id="CAKOAT010930709">
    <property type="protein sequence ID" value="CAH8391136.1"/>
    <property type="molecule type" value="Genomic_DNA"/>
</dbReference>
<sequence>MSSLGHPPLSRLICPAERTKHNQELSWKGVDGVFFLVLDNYYILSGEDDDSSYSHHLYPLFWCNNKESKEKFRFSCGACRCLTSGTDYYFCNECDESYHKECVESPPIMESVFHPKHHLQLVSLCHKTNSHKL</sequence>
<dbReference type="Proteomes" id="UP001642260">
    <property type="component" value="Unassembled WGS sequence"/>
</dbReference>
<evidence type="ECO:0000313" key="2">
    <source>
        <dbReference type="Proteomes" id="UP001642260"/>
    </source>
</evidence>
<name>A0ABC8M5W8_ERUVS</name>
<comment type="caution">
    <text evidence="1">The sequence shown here is derived from an EMBL/GenBank/DDBJ whole genome shotgun (WGS) entry which is preliminary data.</text>
</comment>
<reference evidence="1 2" key="1">
    <citation type="submission" date="2022-03" db="EMBL/GenBank/DDBJ databases">
        <authorList>
            <person name="Macdonald S."/>
            <person name="Ahmed S."/>
            <person name="Newling K."/>
        </authorList>
    </citation>
    <scope>NUCLEOTIDE SEQUENCE [LARGE SCALE GENOMIC DNA]</scope>
</reference>
<dbReference type="InterPro" id="IPR046349">
    <property type="entry name" value="C1-like_sf"/>
</dbReference>
<keyword evidence="2" id="KW-1185">Reference proteome</keyword>